<feature type="region of interest" description="Disordered" evidence="1">
    <location>
        <begin position="177"/>
        <end position="199"/>
    </location>
</feature>
<evidence type="ECO:0000313" key="2">
    <source>
        <dbReference type="EMBL" id="KAK2027867.1"/>
    </source>
</evidence>
<keyword evidence="3" id="KW-1185">Reference proteome</keyword>
<dbReference type="AlphaFoldDB" id="A0AAD9M0T9"/>
<dbReference type="Proteomes" id="UP001232148">
    <property type="component" value="Unassembled WGS sequence"/>
</dbReference>
<evidence type="ECO:0000256" key="1">
    <source>
        <dbReference type="SAM" id="MobiDB-lite"/>
    </source>
</evidence>
<name>A0AAD9M0T9_9PEZI</name>
<reference evidence="2" key="1">
    <citation type="submission" date="2021-06" db="EMBL/GenBank/DDBJ databases">
        <title>Comparative genomics, transcriptomics and evolutionary studies reveal genomic signatures of adaptation to plant cell wall in hemibiotrophic fungi.</title>
        <authorList>
            <consortium name="DOE Joint Genome Institute"/>
            <person name="Baroncelli R."/>
            <person name="Diaz J.F."/>
            <person name="Benocci T."/>
            <person name="Peng M."/>
            <person name="Battaglia E."/>
            <person name="Haridas S."/>
            <person name="Andreopoulos W."/>
            <person name="Labutti K."/>
            <person name="Pangilinan J."/>
            <person name="Floch G.L."/>
            <person name="Makela M.R."/>
            <person name="Henrissat B."/>
            <person name="Grigoriev I.V."/>
            <person name="Crouch J.A."/>
            <person name="De Vries R.P."/>
            <person name="Sukno S.A."/>
            <person name="Thon M.R."/>
        </authorList>
    </citation>
    <scope>NUCLEOTIDE SEQUENCE</scope>
    <source>
        <strain evidence="2">MAFF235873</strain>
    </source>
</reference>
<proteinExistence type="predicted"/>
<organism evidence="2 3">
    <name type="scientific">Colletotrichum zoysiae</name>
    <dbReference type="NCBI Taxonomy" id="1216348"/>
    <lineage>
        <taxon>Eukaryota</taxon>
        <taxon>Fungi</taxon>
        <taxon>Dikarya</taxon>
        <taxon>Ascomycota</taxon>
        <taxon>Pezizomycotina</taxon>
        <taxon>Sordariomycetes</taxon>
        <taxon>Hypocreomycetidae</taxon>
        <taxon>Glomerellales</taxon>
        <taxon>Glomerellaceae</taxon>
        <taxon>Colletotrichum</taxon>
        <taxon>Colletotrichum graminicola species complex</taxon>
    </lineage>
</organism>
<accession>A0AAD9M0T9</accession>
<evidence type="ECO:0000313" key="3">
    <source>
        <dbReference type="Proteomes" id="UP001232148"/>
    </source>
</evidence>
<gene>
    <name evidence="2" type="ORF">LX32DRAFT_425636</name>
</gene>
<protein>
    <submittedName>
        <fullName evidence="2">Uncharacterized protein</fullName>
    </submittedName>
</protein>
<dbReference type="EMBL" id="MU842887">
    <property type="protein sequence ID" value="KAK2027867.1"/>
    <property type="molecule type" value="Genomic_DNA"/>
</dbReference>
<sequence length="232" mass="25092">MALGREASLPAIVPSIERKKQGGKSIVSGLRCDVPVPSINPPKLCKTSLAENSKLPLSVCDVGSHTHTHDLSFSLPRRPANLSSHPSHAFAWPFHPIYHLAPPNSLSLSLSLLRRITRRHHPEQHFLDGQLACASAQSWSQQHGAAPLTILGHLGVSPGWFPSPHLIYIRCQPATKPKPASQPASLKRHPTPKRTSPGAGCDAILGINPSIGSSIQTRRHSLYLLTNLVRGD</sequence>
<comment type="caution">
    <text evidence="2">The sequence shown here is derived from an EMBL/GenBank/DDBJ whole genome shotgun (WGS) entry which is preliminary data.</text>
</comment>